<protein>
    <recommendedName>
        <fullName evidence="5">Outer membrane lipoprotein carrier protein LolA</fullName>
    </recommendedName>
</protein>
<sequence length="189" mass="20920">MRHWLLLLLLLAAPARAQEDAALARLMAGFAAQPRSTAAFTEEKAIPELDLPLPSEGTLSWQAPDRLEKHTTSPIDEVLRVAGGRLLYERPDRGLRREFALEEQPEMQALVEAVRGTLAGDLAALRRHYSIAFTPEAPEHGWRMLLTPLSLRVRSAVQRIVVSGRGPQVRLIETEGGGGVSRMQIHPRS</sequence>
<evidence type="ECO:0008006" key="5">
    <source>
        <dbReference type="Google" id="ProtNLM"/>
    </source>
</evidence>
<dbReference type="RefSeq" id="WP_202826784.1">
    <property type="nucleotide sequence ID" value="NZ_JAEUXJ010000007.1"/>
</dbReference>
<evidence type="ECO:0000313" key="3">
    <source>
        <dbReference type="EMBL" id="MBL6457041.1"/>
    </source>
</evidence>
<evidence type="ECO:0000256" key="1">
    <source>
        <dbReference type="ARBA" id="ARBA00022729"/>
    </source>
</evidence>
<dbReference type="Pfam" id="PF19574">
    <property type="entry name" value="LolA_3"/>
    <property type="match status" value="1"/>
</dbReference>
<dbReference type="SUPFAM" id="SSF89392">
    <property type="entry name" value="Prokaryotic lipoproteins and lipoprotein localization factors"/>
    <property type="match status" value="1"/>
</dbReference>
<feature type="signal peptide" evidence="2">
    <location>
        <begin position="1"/>
        <end position="17"/>
    </location>
</feature>
<dbReference type="Proteomes" id="UP000606490">
    <property type="component" value="Unassembled WGS sequence"/>
</dbReference>
<reference evidence="3 4" key="1">
    <citation type="submission" date="2021-01" db="EMBL/GenBank/DDBJ databases">
        <title>Belnapia mucosa sp. nov. and Belnapia arida sp. nov., isolated from the Tabernas Desert (Almeria, Spain).</title>
        <authorList>
            <person name="Molina-Menor E."/>
            <person name="Vidal-Verdu A."/>
            <person name="Calonge A."/>
            <person name="Satari L."/>
            <person name="Pereto Magraner J."/>
            <person name="Porcar Miralles M."/>
        </authorList>
    </citation>
    <scope>NUCLEOTIDE SEQUENCE [LARGE SCALE GENOMIC DNA]</scope>
    <source>
        <strain evidence="3 4">T6</strain>
    </source>
</reference>
<evidence type="ECO:0000313" key="4">
    <source>
        <dbReference type="Proteomes" id="UP000606490"/>
    </source>
</evidence>
<keyword evidence="4" id="KW-1185">Reference proteome</keyword>
<dbReference type="InterPro" id="IPR029046">
    <property type="entry name" value="LolA/LolB/LppX"/>
</dbReference>
<feature type="chain" id="PRO_5046308707" description="Outer membrane lipoprotein carrier protein LolA" evidence="2">
    <location>
        <begin position="18"/>
        <end position="189"/>
    </location>
</feature>
<organism evidence="3 4">
    <name type="scientific">Belnapia mucosa</name>
    <dbReference type="NCBI Taxonomy" id="2804532"/>
    <lineage>
        <taxon>Bacteria</taxon>
        <taxon>Pseudomonadati</taxon>
        <taxon>Pseudomonadota</taxon>
        <taxon>Alphaproteobacteria</taxon>
        <taxon>Acetobacterales</taxon>
        <taxon>Roseomonadaceae</taxon>
        <taxon>Belnapia</taxon>
    </lineage>
</organism>
<comment type="caution">
    <text evidence="3">The sequence shown here is derived from an EMBL/GenBank/DDBJ whole genome shotgun (WGS) entry which is preliminary data.</text>
</comment>
<evidence type="ECO:0000256" key="2">
    <source>
        <dbReference type="SAM" id="SignalP"/>
    </source>
</evidence>
<dbReference type="Gene3D" id="2.50.20.10">
    <property type="entry name" value="Lipoprotein localisation LolA/LolB/LppX"/>
    <property type="match status" value="1"/>
</dbReference>
<name>A0ABS1V787_9PROT</name>
<dbReference type="EMBL" id="JAEUXJ010000007">
    <property type="protein sequence ID" value="MBL6457041.1"/>
    <property type="molecule type" value="Genomic_DNA"/>
</dbReference>
<dbReference type="InterPro" id="IPR004564">
    <property type="entry name" value="OM_lipoprot_carrier_LolA-like"/>
</dbReference>
<keyword evidence="1 2" id="KW-0732">Signal</keyword>
<gene>
    <name evidence="3" type="ORF">JMJ55_17025</name>
</gene>
<accession>A0ABS1V787</accession>
<proteinExistence type="predicted"/>